<organism evidence="1 2">
    <name type="scientific">Desmophyllum pertusum</name>
    <dbReference type="NCBI Taxonomy" id="174260"/>
    <lineage>
        <taxon>Eukaryota</taxon>
        <taxon>Metazoa</taxon>
        <taxon>Cnidaria</taxon>
        <taxon>Anthozoa</taxon>
        <taxon>Hexacorallia</taxon>
        <taxon>Scleractinia</taxon>
        <taxon>Caryophylliina</taxon>
        <taxon>Caryophylliidae</taxon>
        <taxon>Desmophyllum</taxon>
    </lineage>
</organism>
<name>A0A9W9YL24_9CNID</name>
<dbReference type="AlphaFoldDB" id="A0A9W9YL24"/>
<gene>
    <name evidence="1" type="ORF">OS493_025976</name>
</gene>
<reference evidence="1" key="1">
    <citation type="submission" date="2023-01" db="EMBL/GenBank/DDBJ databases">
        <title>Genome assembly of the deep-sea coral Lophelia pertusa.</title>
        <authorList>
            <person name="Herrera S."/>
            <person name="Cordes E."/>
        </authorList>
    </citation>
    <scope>NUCLEOTIDE SEQUENCE</scope>
    <source>
        <strain evidence="1">USNM1676648</strain>
        <tissue evidence="1">Polyp</tissue>
    </source>
</reference>
<accession>A0A9W9YL24</accession>
<evidence type="ECO:0000313" key="1">
    <source>
        <dbReference type="EMBL" id="KAJ7356223.1"/>
    </source>
</evidence>
<evidence type="ECO:0000313" key="2">
    <source>
        <dbReference type="Proteomes" id="UP001163046"/>
    </source>
</evidence>
<dbReference type="EMBL" id="MU827323">
    <property type="protein sequence ID" value="KAJ7356223.1"/>
    <property type="molecule type" value="Genomic_DNA"/>
</dbReference>
<keyword evidence="2" id="KW-1185">Reference proteome</keyword>
<sequence length="138" mass="15816">MYINIKPGYVRNRTESAMVGKEVAKLVTNLKVVNYVLLSSFDPFKILAAKNENPALVVGTFYKTQMWDDSKANDMKSEFENLPGMQACVQKAPNGTEFINFLFRNGALLKSTNGSFVVMNYKHLQQREVRREQHFPDF</sequence>
<protein>
    <submittedName>
        <fullName evidence="1">Uncharacterized protein</fullName>
    </submittedName>
</protein>
<comment type="caution">
    <text evidence="1">The sequence shown here is derived from an EMBL/GenBank/DDBJ whole genome shotgun (WGS) entry which is preliminary data.</text>
</comment>
<dbReference type="Proteomes" id="UP001163046">
    <property type="component" value="Unassembled WGS sequence"/>
</dbReference>
<proteinExistence type="predicted"/>
<dbReference type="OrthoDB" id="197419at2759"/>